<proteinExistence type="predicted"/>
<accession>A0A6J5LLB4</accession>
<reference evidence="1" key="1">
    <citation type="submission" date="2020-04" db="EMBL/GenBank/DDBJ databases">
        <authorList>
            <person name="Chiriac C."/>
            <person name="Salcher M."/>
            <person name="Ghai R."/>
            <person name="Kavagutti S V."/>
        </authorList>
    </citation>
    <scope>NUCLEOTIDE SEQUENCE</scope>
</reference>
<organism evidence="1">
    <name type="scientific">uncultured Caudovirales phage</name>
    <dbReference type="NCBI Taxonomy" id="2100421"/>
    <lineage>
        <taxon>Viruses</taxon>
        <taxon>Duplodnaviria</taxon>
        <taxon>Heunggongvirae</taxon>
        <taxon>Uroviricota</taxon>
        <taxon>Caudoviricetes</taxon>
        <taxon>Peduoviridae</taxon>
        <taxon>Maltschvirus</taxon>
        <taxon>Maltschvirus maltsch</taxon>
    </lineage>
</organism>
<sequence length="73" mass="8014">MTFAERIEAAAQSAHTAAAPFMASKTEIENAIQPVITELLAMPQQQAWDYIRASFSHVGHQALAVRMFKGQPT</sequence>
<gene>
    <name evidence="1" type="ORF">UFOVP267_32</name>
</gene>
<dbReference type="EMBL" id="LR796282">
    <property type="protein sequence ID" value="CAB4134183.1"/>
    <property type="molecule type" value="Genomic_DNA"/>
</dbReference>
<protein>
    <submittedName>
        <fullName evidence="1">Uncharacterized protein</fullName>
    </submittedName>
</protein>
<evidence type="ECO:0000313" key="1">
    <source>
        <dbReference type="EMBL" id="CAB4134183.1"/>
    </source>
</evidence>
<name>A0A6J5LLB4_9CAUD</name>